<comment type="similarity">
    <text evidence="1">Belongs to the heat shock protein 90 family.</text>
</comment>
<keyword evidence="3" id="KW-0067">ATP-binding</keyword>
<evidence type="ECO:0000256" key="5">
    <source>
        <dbReference type="SAM" id="MobiDB-lite"/>
    </source>
</evidence>
<dbReference type="PANTHER" id="PTHR11528">
    <property type="entry name" value="HEAT SHOCK PROTEIN 90 FAMILY MEMBER"/>
    <property type="match status" value="1"/>
</dbReference>
<reference evidence="6" key="1">
    <citation type="submission" date="2022-08" db="UniProtKB">
        <authorList>
            <consortium name="EnsemblMetazoa"/>
        </authorList>
    </citation>
    <scope>IDENTIFICATION</scope>
    <source>
        <strain evidence="6">Dongola</strain>
    </source>
</reference>
<dbReference type="AlphaFoldDB" id="A0A182I6S9"/>
<evidence type="ECO:0000256" key="4">
    <source>
        <dbReference type="ARBA" id="ARBA00023186"/>
    </source>
</evidence>
<keyword evidence="7" id="KW-1185">Reference proteome</keyword>
<keyword evidence="2" id="KW-0547">Nucleotide-binding</keyword>
<feature type="compositionally biased region" description="Low complexity" evidence="5">
    <location>
        <begin position="99"/>
        <end position="115"/>
    </location>
</feature>
<dbReference type="InterPro" id="IPR019805">
    <property type="entry name" value="Heat_shock_protein_90_CS"/>
</dbReference>
<dbReference type="InterPro" id="IPR001404">
    <property type="entry name" value="Hsp90_fam"/>
</dbReference>
<dbReference type="EMBL" id="APCN01003695">
    <property type="status" value="NOT_ANNOTATED_CDS"/>
    <property type="molecule type" value="Genomic_DNA"/>
</dbReference>
<dbReference type="GO" id="GO:0005524">
    <property type="term" value="F:ATP binding"/>
    <property type="evidence" value="ECO:0007669"/>
    <property type="project" value="UniProtKB-KW"/>
</dbReference>
<dbReference type="SUPFAM" id="SSF55874">
    <property type="entry name" value="ATPase domain of HSP90 chaperone/DNA topoisomerase II/histidine kinase"/>
    <property type="match status" value="1"/>
</dbReference>
<dbReference type="SUPFAM" id="SSF110942">
    <property type="entry name" value="HSP90 C-terminal domain"/>
    <property type="match status" value="1"/>
</dbReference>
<sequence length="130" mass="14095">MPEPQEGETFAFQAEIAQLMSLIINTFYSNKEIFLRELISNSSDALDKIRDLVILLFETALLSSGFSLDEPGTHASRIYRMIKLGLGIDEDEPMTTDEGSSGAAAAAPASGDAPPLVDDSEDLSHMEEVD</sequence>
<dbReference type="PRINTS" id="PR00775">
    <property type="entry name" value="HEATSHOCK90"/>
</dbReference>
<dbReference type="InterPro" id="IPR020575">
    <property type="entry name" value="Hsp90_N"/>
</dbReference>
<keyword evidence="4" id="KW-0143">Chaperone</keyword>
<dbReference type="EMBL" id="APCN01003694">
    <property type="status" value="NOT_ANNOTATED_CDS"/>
    <property type="molecule type" value="Genomic_DNA"/>
</dbReference>
<dbReference type="GO" id="GO:0051082">
    <property type="term" value="F:unfolded protein binding"/>
    <property type="evidence" value="ECO:0007669"/>
    <property type="project" value="InterPro"/>
</dbReference>
<feature type="region of interest" description="Disordered" evidence="5">
    <location>
        <begin position="90"/>
        <end position="130"/>
    </location>
</feature>
<protein>
    <recommendedName>
        <fullName evidence="8">Heat shock protein 90</fullName>
    </recommendedName>
</protein>
<evidence type="ECO:0000313" key="7">
    <source>
        <dbReference type="Proteomes" id="UP000075840"/>
    </source>
</evidence>
<dbReference type="GO" id="GO:0140662">
    <property type="term" value="F:ATP-dependent protein folding chaperone"/>
    <property type="evidence" value="ECO:0007669"/>
    <property type="project" value="InterPro"/>
</dbReference>
<evidence type="ECO:0000256" key="3">
    <source>
        <dbReference type="ARBA" id="ARBA00022840"/>
    </source>
</evidence>
<dbReference type="InterPro" id="IPR036890">
    <property type="entry name" value="HATPase_C_sf"/>
</dbReference>
<evidence type="ECO:0000256" key="2">
    <source>
        <dbReference type="ARBA" id="ARBA00022741"/>
    </source>
</evidence>
<proteinExistence type="inferred from homology"/>
<dbReference type="Pfam" id="PF00183">
    <property type="entry name" value="HSP90"/>
    <property type="match status" value="1"/>
</dbReference>
<evidence type="ECO:0000256" key="1">
    <source>
        <dbReference type="ARBA" id="ARBA00008239"/>
    </source>
</evidence>
<dbReference type="GO" id="GO:0016887">
    <property type="term" value="F:ATP hydrolysis activity"/>
    <property type="evidence" value="ECO:0007669"/>
    <property type="project" value="InterPro"/>
</dbReference>
<dbReference type="VEuPathDB" id="VectorBase:AARA21_012642"/>
<dbReference type="VEuPathDB" id="VectorBase:AARA009283"/>
<name>A0A182I6S9_ANOAR</name>
<dbReference type="Gene3D" id="3.30.565.10">
    <property type="entry name" value="Histidine kinase-like ATPase, C-terminal domain"/>
    <property type="match status" value="1"/>
</dbReference>
<evidence type="ECO:0000313" key="6">
    <source>
        <dbReference type="EnsemblMetazoa" id="AARA009283-PA"/>
    </source>
</evidence>
<organism evidence="6 7">
    <name type="scientific">Anopheles arabiensis</name>
    <name type="common">Mosquito</name>
    <dbReference type="NCBI Taxonomy" id="7173"/>
    <lineage>
        <taxon>Eukaryota</taxon>
        <taxon>Metazoa</taxon>
        <taxon>Ecdysozoa</taxon>
        <taxon>Arthropoda</taxon>
        <taxon>Hexapoda</taxon>
        <taxon>Insecta</taxon>
        <taxon>Pterygota</taxon>
        <taxon>Neoptera</taxon>
        <taxon>Endopterygota</taxon>
        <taxon>Diptera</taxon>
        <taxon>Nematocera</taxon>
        <taxon>Culicoidea</taxon>
        <taxon>Culicidae</taxon>
        <taxon>Anophelinae</taxon>
        <taxon>Anopheles</taxon>
    </lineage>
</organism>
<accession>A0A182I6S9</accession>
<dbReference type="Proteomes" id="UP000075840">
    <property type="component" value="Unassembled WGS sequence"/>
</dbReference>
<dbReference type="PROSITE" id="PS00298">
    <property type="entry name" value="HSP90"/>
    <property type="match status" value="1"/>
</dbReference>
<dbReference type="EnsemblMetazoa" id="AARA009283-RA">
    <property type="protein sequence ID" value="AARA009283-PA"/>
    <property type="gene ID" value="AARA009283"/>
</dbReference>
<evidence type="ECO:0008006" key="8">
    <source>
        <dbReference type="Google" id="ProtNLM"/>
    </source>
</evidence>
<dbReference type="InterPro" id="IPR037196">
    <property type="entry name" value="HSP90_C"/>
</dbReference>